<dbReference type="NCBIfam" id="TIGR01076">
    <property type="entry name" value="sortase_fam"/>
    <property type="match status" value="1"/>
</dbReference>
<dbReference type="Gene3D" id="2.40.260.10">
    <property type="entry name" value="Sortase"/>
    <property type="match status" value="1"/>
</dbReference>
<protein>
    <recommendedName>
        <fullName evidence="5">Sortase</fullName>
    </recommendedName>
</protein>
<evidence type="ECO:0008006" key="5">
    <source>
        <dbReference type="Google" id="ProtNLM"/>
    </source>
</evidence>
<organism evidence="3 4">
    <name type="scientific">Candidatus Woykebacteria bacterium RBG_16_44_10</name>
    <dbReference type="NCBI Taxonomy" id="1802597"/>
    <lineage>
        <taxon>Bacteria</taxon>
        <taxon>Candidatus Woykeibacteriota</taxon>
    </lineage>
</organism>
<feature type="transmembrane region" description="Helical" evidence="2">
    <location>
        <begin position="7"/>
        <end position="32"/>
    </location>
</feature>
<accession>A0A1G1WCV3</accession>
<keyword evidence="2" id="KW-0812">Transmembrane</keyword>
<name>A0A1G1WCV3_9BACT</name>
<dbReference type="Pfam" id="PF04203">
    <property type="entry name" value="Sortase"/>
    <property type="match status" value="1"/>
</dbReference>
<reference evidence="3 4" key="1">
    <citation type="journal article" date="2016" name="Nat. Commun.">
        <title>Thousands of microbial genomes shed light on interconnected biogeochemical processes in an aquifer system.</title>
        <authorList>
            <person name="Anantharaman K."/>
            <person name="Brown C.T."/>
            <person name="Hug L.A."/>
            <person name="Sharon I."/>
            <person name="Castelle C.J."/>
            <person name="Probst A.J."/>
            <person name="Thomas B.C."/>
            <person name="Singh A."/>
            <person name="Wilkins M.J."/>
            <person name="Karaoz U."/>
            <person name="Brodie E.L."/>
            <person name="Williams K.H."/>
            <person name="Hubbard S.S."/>
            <person name="Banfield J.F."/>
        </authorList>
    </citation>
    <scope>NUCLEOTIDE SEQUENCE [LARGE SCALE GENOMIC DNA]</scope>
</reference>
<dbReference type="EMBL" id="MHCT01000028">
    <property type="protein sequence ID" value="OGY25461.1"/>
    <property type="molecule type" value="Genomic_DNA"/>
</dbReference>
<evidence type="ECO:0000256" key="1">
    <source>
        <dbReference type="ARBA" id="ARBA00022801"/>
    </source>
</evidence>
<sequence length="224" mass="25290">MTKRKRFWIFLVVRTAANALVITGVVFSFMAFSPFVKQEIWYWWKSHFETSSTRVEETTQPAKVKAIELPSLSVEPESKEFGIVIEKIGVNTPVVANVNPSSYPEYIEAMTRGVAHARGTAFPGSAKAENNNVFLFAHSAMNRVGAPKYNSVFYLLRKLEAGDRVTTFYQGKRYDYVVADKKVVQATDIQYLTEPSKEPILTLQTCDPPGMNIRRLIVTAKLVQ</sequence>
<evidence type="ECO:0000313" key="4">
    <source>
        <dbReference type="Proteomes" id="UP000177588"/>
    </source>
</evidence>
<dbReference type="InterPro" id="IPR023365">
    <property type="entry name" value="Sortase_dom-sf"/>
</dbReference>
<comment type="caution">
    <text evidence="3">The sequence shown here is derived from an EMBL/GenBank/DDBJ whole genome shotgun (WGS) entry which is preliminary data.</text>
</comment>
<evidence type="ECO:0000313" key="3">
    <source>
        <dbReference type="EMBL" id="OGY25461.1"/>
    </source>
</evidence>
<evidence type="ECO:0000256" key="2">
    <source>
        <dbReference type="SAM" id="Phobius"/>
    </source>
</evidence>
<dbReference type="GO" id="GO:0016787">
    <property type="term" value="F:hydrolase activity"/>
    <property type="evidence" value="ECO:0007669"/>
    <property type="project" value="UniProtKB-KW"/>
</dbReference>
<keyword evidence="2" id="KW-0472">Membrane</keyword>
<dbReference type="InterPro" id="IPR005754">
    <property type="entry name" value="Sortase"/>
</dbReference>
<keyword evidence="1" id="KW-0378">Hydrolase</keyword>
<proteinExistence type="predicted"/>
<dbReference type="Proteomes" id="UP000177588">
    <property type="component" value="Unassembled WGS sequence"/>
</dbReference>
<dbReference type="SUPFAM" id="SSF63817">
    <property type="entry name" value="Sortase"/>
    <property type="match status" value="1"/>
</dbReference>
<keyword evidence="2" id="KW-1133">Transmembrane helix</keyword>
<dbReference type="AlphaFoldDB" id="A0A1G1WCV3"/>
<gene>
    <name evidence="3" type="ORF">A2Z24_01970</name>
</gene>
<dbReference type="STRING" id="1802597.A2Z24_01970"/>